<dbReference type="GO" id="GO:0003677">
    <property type="term" value="F:DNA binding"/>
    <property type="evidence" value="ECO:0007669"/>
    <property type="project" value="UniProtKB-KW"/>
</dbReference>
<evidence type="ECO:0000256" key="6">
    <source>
        <dbReference type="ARBA" id="ARBA00023125"/>
    </source>
</evidence>
<dbReference type="OrthoDB" id="436852at2759"/>
<feature type="domain" description="RNA polymerase sigma-70" evidence="10">
    <location>
        <begin position="290"/>
        <end position="303"/>
    </location>
</feature>
<dbReference type="CDD" id="cd08049">
    <property type="entry name" value="TAF8"/>
    <property type="match status" value="1"/>
</dbReference>
<evidence type="ECO:0000256" key="7">
    <source>
        <dbReference type="ARBA" id="ARBA00023163"/>
    </source>
</evidence>
<comment type="similarity">
    <text evidence="2">Belongs to the TAF8 family.</text>
</comment>
<dbReference type="NCBIfam" id="TIGR02937">
    <property type="entry name" value="sigma70-ECF"/>
    <property type="match status" value="1"/>
</dbReference>
<evidence type="ECO:0000313" key="11">
    <source>
        <dbReference type="EMBL" id="KAJ0970947.1"/>
    </source>
</evidence>
<dbReference type="GO" id="GO:0006352">
    <property type="term" value="P:DNA-templated transcription initiation"/>
    <property type="evidence" value="ECO:0007669"/>
    <property type="project" value="InterPro"/>
</dbReference>
<dbReference type="InterPro" id="IPR007630">
    <property type="entry name" value="RNA_pol_sigma70_r4"/>
</dbReference>
<evidence type="ECO:0000256" key="5">
    <source>
        <dbReference type="ARBA" id="ARBA00023082"/>
    </source>
</evidence>
<dbReference type="SUPFAM" id="SSF88946">
    <property type="entry name" value="Sigma2 domain of RNA polymerase sigma factors"/>
    <property type="match status" value="1"/>
</dbReference>
<feature type="region of interest" description="Disordered" evidence="9">
    <location>
        <begin position="505"/>
        <end position="532"/>
    </location>
</feature>
<dbReference type="InterPro" id="IPR013324">
    <property type="entry name" value="RNA_pol_sigma_r3/r4-like"/>
</dbReference>
<dbReference type="GO" id="GO:0005669">
    <property type="term" value="C:transcription factor TFIID complex"/>
    <property type="evidence" value="ECO:0007669"/>
    <property type="project" value="InterPro"/>
</dbReference>
<keyword evidence="4" id="KW-0805">Transcription regulation</keyword>
<dbReference type="SUPFAM" id="SSF88659">
    <property type="entry name" value="Sigma3 and sigma4 domains of RNA polymerase sigma factors"/>
    <property type="match status" value="1"/>
</dbReference>
<dbReference type="Gene3D" id="1.10.20.10">
    <property type="entry name" value="Histone, subunit A"/>
    <property type="match status" value="1"/>
</dbReference>
<keyword evidence="8" id="KW-0539">Nucleus</keyword>
<name>A0A9D5CE09_9LILI</name>
<dbReference type="Pfam" id="PF07524">
    <property type="entry name" value="Bromo_TP"/>
    <property type="match status" value="1"/>
</dbReference>
<keyword evidence="12" id="KW-1185">Reference proteome</keyword>
<dbReference type="InterPro" id="IPR006565">
    <property type="entry name" value="BTP"/>
</dbReference>
<organism evidence="11 12">
    <name type="scientific">Dioscorea zingiberensis</name>
    <dbReference type="NCBI Taxonomy" id="325984"/>
    <lineage>
        <taxon>Eukaryota</taxon>
        <taxon>Viridiplantae</taxon>
        <taxon>Streptophyta</taxon>
        <taxon>Embryophyta</taxon>
        <taxon>Tracheophyta</taxon>
        <taxon>Spermatophyta</taxon>
        <taxon>Magnoliopsida</taxon>
        <taxon>Liliopsida</taxon>
        <taxon>Dioscoreales</taxon>
        <taxon>Dioscoreaceae</taxon>
        <taxon>Dioscorea</taxon>
    </lineage>
</organism>
<dbReference type="Pfam" id="PF04539">
    <property type="entry name" value="Sigma70_r3"/>
    <property type="match status" value="1"/>
</dbReference>
<dbReference type="Pfam" id="PF04545">
    <property type="entry name" value="Sigma70_r4"/>
    <property type="match status" value="1"/>
</dbReference>
<protein>
    <recommendedName>
        <fullName evidence="3">Transcription initiation factor TFIID subunit 8</fullName>
    </recommendedName>
</protein>
<feature type="compositionally biased region" description="Low complexity" evidence="9">
    <location>
        <begin position="520"/>
        <end position="530"/>
    </location>
</feature>
<dbReference type="InterPro" id="IPR014284">
    <property type="entry name" value="RNA_pol_sigma-70_dom"/>
</dbReference>
<dbReference type="PANTHER" id="PTHR46338">
    <property type="entry name" value="TRANSCRIPTION INITIATION FACTOR TFIID SUBUNIT 8"/>
    <property type="match status" value="1"/>
</dbReference>
<dbReference type="PANTHER" id="PTHR46338:SF1">
    <property type="entry name" value="TRANSCRIPTION INITIATION FACTOR TFIID SUBUNIT 8"/>
    <property type="match status" value="1"/>
</dbReference>
<keyword evidence="5" id="KW-0731">Sigma factor</keyword>
<evidence type="ECO:0000256" key="2">
    <source>
        <dbReference type="ARBA" id="ARBA00008767"/>
    </source>
</evidence>
<reference evidence="11" key="2">
    <citation type="journal article" date="2022" name="Hortic Res">
        <title>The genome of Dioscorea zingiberensis sheds light on the biosynthesis, origin and evolution of the medicinally important diosgenin saponins.</title>
        <authorList>
            <person name="Li Y."/>
            <person name="Tan C."/>
            <person name="Li Z."/>
            <person name="Guo J."/>
            <person name="Li S."/>
            <person name="Chen X."/>
            <person name="Wang C."/>
            <person name="Dai X."/>
            <person name="Yang H."/>
            <person name="Song W."/>
            <person name="Hou L."/>
            <person name="Xu J."/>
            <person name="Tong Z."/>
            <person name="Xu A."/>
            <person name="Yuan X."/>
            <person name="Wang W."/>
            <person name="Yang Q."/>
            <person name="Chen L."/>
            <person name="Sun Z."/>
            <person name="Wang K."/>
            <person name="Pan B."/>
            <person name="Chen J."/>
            <person name="Bao Y."/>
            <person name="Liu F."/>
            <person name="Qi X."/>
            <person name="Gang D.R."/>
            <person name="Wen J."/>
            <person name="Li J."/>
        </authorList>
    </citation>
    <scope>NUCLEOTIDE SEQUENCE</scope>
    <source>
        <strain evidence="11">Dzin_1.0</strain>
    </source>
</reference>
<evidence type="ECO:0000259" key="10">
    <source>
        <dbReference type="PROSITE" id="PS00715"/>
    </source>
</evidence>
<dbReference type="Pfam" id="PF10406">
    <property type="entry name" value="TAF8_C"/>
    <property type="match status" value="1"/>
</dbReference>
<dbReference type="InterPro" id="IPR019473">
    <property type="entry name" value="TFIID_su8_C"/>
</dbReference>
<dbReference type="SMART" id="SM00576">
    <property type="entry name" value="BTP"/>
    <property type="match status" value="1"/>
</dbReference>
<evidence type="ECO:0000256" key="8">
    <source>
        <dbReference type="ARBA" id="ARBA00023242"/>
    </source>
</evidence>
<dbReference type="InterPro" id="IPR036388">
    <property type="entry name" value="WH-like_DNA-bd_sf"/>
</dbReference>
<dbReference type="InterPro" id="IPR037818">
    <property type="entry name" value="TAF8"/>
</dbReference>
<accession>A0A9D5CE09</accession>
<evidence type="ECO:0000313" key="12">
    <source>
        <dbReference type="Proteomes" id="UP001085076"/>
    </source>
</evidence>
<reference evidence="11" key="1">
    <citation type="submission" date="2021-03" db="EMBL/GenBank/DDBJ databases">
        <authorList>
            <person name="Li Z."/>
            <person name="Yang C."/>
        </authorList>
    </citation>
    <scope>NUCLEOTIDE SEQUENCE</scope>
    <source>
        <strain evidence="11">Dzin_1.0</strain>
        <tissue evidence="11">Leaf</tissue>
    </source>
</reference>
<keyword evidence="7" id="KW-0804">Transcription</keyword>
<dbReference type="InterPro" id="IPR009072">
    <property type="entry name" value="Histone-fold"/>
</dbReference>
<keyword evidence="6" id="KW-0238">DNA-binding</keyword>
<evidence type="ECO:0000256" key="4">
    <source>
        <dbReference type="ARBA" id="ARBA00023015"/>
    </source>
</evidence>
<evidence type="ECO:0000256" key="3">
    <source>
        <dbReference type="ARBA" id="ARBA00017307"/>
    </source>
</evidence>
<dbReference type="Pfam" id="PF04542">
    <property type="entry name" value="Sigma70_r2"/>
    <property type="match status" value="1"/>
</dbReference>
<dbReference type="GO" id="GO:0046982">
    <property type="term" value="F:protein heterodimerization activity"/>
    <property type="evidence" value="ECO:0007669"/>
    <property type="project" value="InterPro"/>
</dbReference>
<evidence type="ECO:0000256" key="1">
    <source>
        <dbReference type="ARBA" id="ARBA00004123"/>
    </source>
</evidence>
<dbReference type="InterPro" id="IPR007627">
    <property type="entry name" value="RNA_pol_sigma70_r2"/>
</dbReference>
<dbReference type="Gene3D" id="1.10.601.10">
    <property type="entry name" value="RNA Polymerase Primary Sigma Factor"/>
    <property type="match status" value="1"/>
</dbReference>
<dbReference type="EMBL" id="JAGGNH010000005">
    <property type="protein sequence ID" value="KAJ0970947.1"/>
    <property type="molecule type" value="Genomic_DNA"/>
</dbReference>
<proteinExistence type="inferred from homology"/>
<sequence>MATAIVAGLNIGRKLLCASSHSIDAVDKLFSIPGYGLAQLSATSSKSTTVAKMSSNLHTDIPVNKHASAPEALTQHEDNSLTLMTKATCCSSYDHVEESNPDLESWYDHIMLQKSMLEKQWKLSLNQRATAASPEGNCKKRVIIRSGLSARQRRRGTRRMYLDHNDYMIRSNKRKQISSIISPELLQSQLNGYVRGKVSEDLLPHDEVAHLSKKIKVGLMLEKHKVRLKKRLGFEPSDNELASSLKISPTELHLMLLECSLARERLAMKNIRLVISIAQKYKNTGPAMADLVQGGLVGLLRGIEKFDPSKGFKISTYVYWWIRQGVLRVLFVYSRTVRLPKHLCERLISIRNAKVKLQHRGMLPSVDNLAECLNMSERKVKNATQAERMVISLDNEAFPSLNGRPGKTLHNYVADNNLENNPWHGFEDWYLKDEVNKLLRTTLSKREQDIISLYYGLGRECHTWEDIGKRYGLSRERVRQVGLVAFEKLKQAARKQRMEAMLLNMSDGGRESGRDNQNNSSKRSTSASSSGDAFGRSIAKIAVSQVCESAGFHGSRHSALDAFADVLIRYIRDLGSAAHFYANLSGRTACNVFDIIQGLEDLELAHGFPGASDIHRCVVGSGVVREITQFVNTTEENPFARPVPSFPVVRQPKLEPSFAQSGQTPVGKHIPDWLPVFPGEHTYIQTPVWREKVHDLKSEKIEQVRQRRKAESSLLSLQQRLASTGAVMPTPKLDGDVGRGKQVVSSNPFLAPPLPFGEKQVSDVVVPVGIAEKKSVSLLETFAPAIEAGKHGTFLVGASGNRVLPIKRPMIHFKFGVEKKFVATQSGSGSSGALNLTIDGVVVLKSQYQLQVCGGWRELLFEVPHGSFPYEKLRILANRSTSTNIVSTDTDLTAVTFAGEQLKHPTRGLICQSATQDGSAREMIPCFLHIKDVR</sequence>
<dbReference type="AlphaFoldDB" id="A0A9D5CE09"/>
<dbReference type="PROSITE" id="PS00715">
    <property type="entry name" value="SIGMA70_1"/>
    <property type="match status" value="1"/>
</dbReference>
<evidence type="ECO:0000256" key="9">
    <source>
        <dbReference type="SAM" id="MobiDB-lite"/>
    </source>
</evidence>
<dbReference type="PRINTS" id="PR00046">
    <property type="entry name" value="SIGMA70FCT"/>
</dbReference>
<dbReference type="InterPro" id="IPR007624">
    <property type="entry name" value="RNA_pol_sigma70_r3"/>
</dbReference>
<comment type="subcellular location">
    <subcellularLocation>
        <location evidence="1">Nucleus</location>
    </subcellularLocation>
</comment>
<dbReference type="InterPro" id="IPR013325">
    <property type="entry name" value="RNA_pol_sigma_r2"/>
</dbReference>
<comment type="caution">
    <text evidence="11">The sequence shown here is derived from an EMBL/GenBank/DDBJ whole genome shotgun (WGS) entry which is preliminary data.</text>
</comment>
<dbReference type="Gene3D" id="1.10.10.10">
    <property type="entry name" value="Winged helix-like DNA-binding domain superfamily/Winged helix DNA-binding domain"/>
    <property type="match status" value="2"/>
</dbReference>
<gene>
    <name evidence="11" type="ORF">J5N97_018906</name>
</gene>
<dbReference type="Proteomes" id="UP001085076">
    <property type="component" value="Miscellaneous, Linkage group lg05"/>
</dbReference>
<dbReference type="InterPro" id="IPR000943">
    <property type="entry name" value="RNA_pol_sigma70"/>
</dbReference>
<dbReference type="CDD" id="cd00076">
    <property type="entry name" value="HFD_SF"/>
    <property type="match status" value="1"/>
</dbReference>
<dbReference type="GO" id="GO:0016987">
    <property type="term" value="F:sigma factor activity"/>
    <property type="evidence" value="ECO:0007669"/>
    <property type="project" value="UniProtKB-KW"/>
</dbReference>